<gene>
    <name evidence="7" type="ORF">UCDDS831_g08949</name>
</gene>
<evidence type="ECO:0000259" key="6">
    <source>
        <dbReference type="Pfam" id="PF02668"/>
    </source>
</evidence>
<dbReference type="InterPro" id="IPR042098">
    <property type="entry name" value="TauD-like_sf"/>
</dbReference>
<dbReference type="AlphaFoldDB" id="A0A0G2FNI0"/>
<keyword evidence="4" id="KW-0560">Oxidoreductase</keyword>
<dbReference type="InterPro" id="IPR003819">
    <property type="entry name" value="TauD/TfdA-like"/>
</dbReference>
<dbReference type="InterPro" id="IPR051178">
    <property type="entry name" value="TfdA_dioxygenase"/>
</dbReference>
<evidence type="ECO:0000256" key="1">
    <source>
        <dbReference type="ARBA" id="ARBA00005896"/>
    </source>
</evidence>
<evidence type="ECO:0000256" key="5">
    <source>
        <dbReference type="ARBA" id="ARBA00023004"/>
    </source>
</evidence>
<organism evidence="7 8">
    <name type="scientific">Diplodia seriata</name>
    <dbReference type="NCBI Taxonomy" id="420778"/>
    <lineage>
        <taxon>Eukaryota</taxon>
        <taxon>Fungi</taxon>
        <taxon>Dikarya</taxon>
        <taxon>Ascomycota</taxon>
        <taxon>Pezizomycotina</taxon>
        <taxon>Dothideomycetes</taxon>
        <taxon>Dothideomycetes incertae sedis</taxon>
        <taxon>Botryosphaeriales</taxon>
        <taxon>Botryosphaeriaceae</taxon>
        <taxon>Diplodia</taxon>
    </lineage>
</organism>
<dbReference type="GO" id="GO:0051213">
    <property type="term" value="F:dioxygenase activity"/>
    <property type="evidence" value="ECO:0007669"/>
    <property type="project" value="UniProtKB-KW"/>
</dbReference>
<keyword evidence="2" id="KW-0479">Metal-binding</keyword>
<protein>
    <submittedName>
        <fullName evidence="7">Putative alpha-ketoglutarate-dependentdichlorophenoxyacetate dioxygenase</fullName>
    </submittedName>
</protein>
<dbReference type="EMBL" id="LAQI01000291">
    <property type="protein sequence ID" value="KKY13498.1"/>
    <property type="molecule type" value="Genomic_DNA"/>
</dbReference>
<keyword evidence="3 7" id="KW-0223">Dioxygenase</keyword>
<comment type="similarity">
    <text evidence="1">Belongs to the TfdA dioxygenase family.</text>
</comment>
<dbReference type="Proteomes" id="UP000034182">
    <property type="component" value="Unassembled WGS sequence"/>
</dbReference>
<keyword evidence="5" id="KW-0408">Iron</keyword>
<reference evidence="7 8" key="1">
    <citation type="submission" date="2015-03" db="EMBL/GenBank/DDBJ databases">
        <authorList>
            <person name="Morales-Cruz A."/>
            <person name="Amrine K.C."/>
            <person name="Cantu D."/>
        </authorList>
    </citation>
    <scope>NUCLEOTIDE SEQUENCE [LARGE SCALE GENOMIC DNA]</scope>
    <source>
        <strain evidence="7">DS831</strain>
    </source>
</reference>
<evidence type="ECO:0000256" key="4">
    <source>
        <dbReference type="ARBA" id="ARBA00023002"/>
    </source>
</evidence>
<dbReference type="GO" id="GO:0046872">
    <property type="term" value="F:metal ion binding"/>
    <property type="evidence" value="ECO:0007669"/>
    <property type="project" value="UniProtKB-KW"/>
</dbReference>
<dbReference type="PANTHER" id="PTHR43779">
    <property type="entry name" value="DIOXYGENASE RV0097-RELATED"/>
    <property type="match status" value="1"/>
</dbReference>
<evidence type="ECO:0000256" key="3">
    <source>
        <dbReference type="ARBA" id="ARBA00022964"/>
    </source>
</evidence>
<proteinExistence type="inferred from homology"/>
<feature type="domain" description="TauD/TfdA-like" evidence="6">
    <location>
        <begin position="10"/>
        <end position="292"/>
    </location>
</feature>
<evidence type="ECO:0000256" key="2">
    <source>
        <dbReference type="ARBA" id="ARBA00022723"/>
    </source>
</evidence>
<evidence type="ECO:0000313" key="7">
    <source>
        <dbReference type="EMBL" id="KKY13498.1"/>
    </source>
</evidence>
<dbReference type="SUPFAM" id="SSF51197">
    <property type="entry name" value="Clavaminate synthase-like"/>
    <property type="match status" value="1"/>
</dbReference>
<sequence>MPHKEHLEIIELHPTFGAEVRGIDFSRPVPEDVFSEIQAAIAKYGVLVFRKTDLDDAGHVNFASRFGELDDVRPYSAQGKQHRLSTEQLFDVSNLLADGSIAPLDSHRHAMNKGNSLFHIDSSFNGRRAAHSLLRAARLPPPGSGGATEFADTRAAFADLPERRREELVGAGHVACHSLMHSRKLACPELLAGVDPESHPFGRHRLVQKHEPSGRWNLYIASHVHHVEGLEKLESDRLVRDLYEHACQPKYVLRVEWENDGDLVMWDNTCVMHRATAGDYEGKYVRDMRRATVHDSSSQAYGLNGETAFRQAYS</sequence>
<dbReference type="PANTHER" id="PTHR43779:SF3">
    <property type="entry name" value="(3R)-3-[(CARBOXYMETHYL)AMINO]FATTY ACID OXYGENASE_DECARBOXYLASE"/>
    <property type="match status" value="1"/>
</dbReference>
<accession>A0A0G2FNI0</accession>
<name>A0A0G2FNI0_9PEZI</name>
<dbReference type="Pfam" id="PF02668">
    <property type="entry name" value="TauD"/>
    <property type="match status" value="1"/>
</dbReference>
<dbReference type="Gene3D" id="3.60.130.10">
    <property type="entry name" value="Clavaminate synthase-like"/>
    <property type="match status" value="1"/>
</dbReference>
<comment type="caution">
    <text evidence="7">The sequence shown here is derived from an EMBL/GenBank/DDBJ whole genome shotgun (WGS) entry which is preliminary data.</text>
</comment>
<reference evidence="7 8" key="2">
    <citation type="submission" date="2015-05" db="EMBL/GenBank/DDBJ databases">
        <title>Distinctive expansion of gene families associated with plant cell wall degradation and secondary metabolism in the genomes of grapevine trunk pathogens.</title>
        <authorList>
            <person name="Lawrence D.P."/>
            <person name="Travadon R."/>
            <person name="Rolshausen P.E."/>
            <person name="Baumgartner K."/>
        </authorList>
    </citation>
    <scope>NUCLEOTIDE SEQUENCE [LARGE SCALE GENOMIC DNA]</scope>
    <source>
        <strain evidence="7">DS831</strain>
    </source>
</reference>
<evidence type="ECO:0000313" key="8">
    <source>
        <dbReference type="Proteomes" id="UP000034182"/>
    </source>
</evidence>